<evidence type="ECO:0000259" key="13">
    <source>
        <dbReference type="PROSITE" id="PS51800"/>
    </source>
</evidence>
<dbReference type="Proteomes" id="UP001341281">
    <property type="component" value="Chromosome 02"/>
</dbReference>
<organism evidence="14 15">
    <name type="scientific">Paspalum notatum var. saurae</name>
    <dbReference type="NCBI Taxonomy" id="547442"/>
    <lineage>
        <taxon>Eukaryota</taxon>
        <taxon>Viridiplantae</taxon>
        <taxon>Streptophyta</taxon>
        <taxon>Embryophyta</taxon>
        <taxon>Tracheophyta</taxon>
        <taxon>Spermatophyta</taxon>
        <taxon>Magnoliopsida</taxon>
        <taxon>Liliopsida</taxon>
        <taxon>Poales</taxon>
        <taxon>Poaceae</taxon>
        <taxon>PACMAD clade</taxon>
        <taxon>Panicoideae</taxon>
        <taxon>Andropogonodae</taxon>
        <taxon>Paspaleae</taxon>
        <taxon>Paspalinae</taxon>
        <taxon>Paspalum</taxon>
    </lineage>
</organism>
<evidence type="ECO:0000256" key="4">
    <source>
        <dbReference type="ARBA" id="ARBA00022691"/>
    </source>
</evidence>
<dbReference type="InterPro" id="IPR029063">
    <property type="entry name" value="SAM-dependent_MTases_sf"/>
</dbReference>
<comment type="function">
    <text evidence="12">tRNA methylase which 2'-O-methylates cytidine(4) in tRNA(Pro) and tRNA(Gly)(GCC), and adenosine(4) in tRNA(His).</text>
</comment>
<evidence type="ECO:0000313" key="15">
    <source>
        <dbReference type="Proteomes" id="UP001341281"/>
    </source>
</evidence>
<keyword evidence="15" id="KW-1185">Reference proteome</keyword>
<dbReference type="InterPro" id="IPR021721">
    <property type="entry name" value="Znf_CCCH-type_TRM13"/>
</dbReference>
<evidence type="ECO:0000256" key="1">
    <source>
        <dbReference type="ARBA" id="ARBA00005265"/>
    </source>
</evidence>
<evidence type="ECO:0000256" key="3">
    <source>
        <dbReference type="ARBA" id="ARBA00022679"/>
    </source>
</evidence>
<dbReference type="PANTHER" id="PTHR12998:SF0">
    <property type="entry name" value="TRNA:M(4)X MODIFICATION ENZYME TRM13 HOMOLOG"/>
    <property type="match status" value="1"/>
</dbReference>
<dbReference type="PANTHER" id="PTHR12998">
    <property type="entry name" value="TRNA:M(4)X MODIFICATION ENZYME TRM13 HOMOLOG"/>
    <property type="match status" value="1"/>
</dbReference>
<dbReference type="InterPro" id="IPR022776">
    <property type="entry name" value="TRM13/UPF0224_CHHC_Znf_dom"/>
</dbReference>
<evidence type="ECO:0000256" key="10">
    <source>
        <dbReference type="ARBA" id="ARBA00048635"/>
    </source>
</evidence>
<reference evidence="14 15" key="1">
    <citation type="submission" date="2024-02" db="EMBL/GenBank/DDBJ databases">
        <title>High-quality chromosome-scale genome assembly of Pensacola bahiagrass (Paspalum notatum Flugge var. saurae).</title>
        <authorList>
            <person name="Vega J.M."/>
            <person name="Podio M."/>
            <person name="Orjuela J."/>
            <person name="Siena L.A."/>
            <person name="Pessino S.C."/>
            <person name="Combes M.C."/>
            <person name="Mariac C."/>
            <person name="Albertini E."/>
            <person name="Pupilli F."/>
            <person name="Ortiz J.P.A."/>
            <person name="Leblanc O."/>
        </authorList>
    </citation>
    <scope>NUCLEOTIDE SEQUENCE [LARGE SCALE GENOMIC DNA]</scope>
    <source>
        <strain evidence="14">R1</strain>
        <tissue evidence="14">Leaf</tissue>
    </source>
</reference>
<evidence type="ECO:0000313" key="14">
    <source>
        <dbReference type="EMBL" id="WVZ61145.1"/>
    </source>
</evidence>
<evidence type="ECO:0000256" key="5">
    <source>
        <dbReference type="ARBA" id="ARBA00022694"/>
    </source>
</evidence>
<keyword evidence="8 12" id="KW-0862">Zinc</keyword>
<comment type="catalytic activity">
    <reaction evidence="10 12">
        <text>cytidine(4) in tRNA(Gly)(GCC) + S-adenosyl-L-methionine = 2'-O-methylcytidine(4) in tRNA(Gly)(GCC) + S-adenosyl-L-homocysteine + H(+)</text>
        <dbReference type="Rhea" id="RHEA:43192"/>
        <dbReference type="Rhea" id="RHEA-COMP:10399"/>
        <dbReference type="Rhea" id="RHEA-COMP:10400"/>
        <dbReference type="ChEBI" id="CHEBI:15378"/>
        <dbReference type="ChEBI" id="CHEBI:57856"/>
        <dbReference type="ChEBI" id="CHEBI:59789"/>
        <dbReference type="ChEBI" id="CHEBI:74495"/>
        <dbReference type="ChEBI" id="CHEBI:82748"/>
        <dbReference type="EC" id="2.1.1.225"/>
    </reaction>
</comment>
<protein>
    <recommendedName>
        <fullName evidence="12">tRNA:m(4)X modification enzyme TRM13</fullName>
        <ecNumber evidence="12">2.1.1.225</ecNumber>
    </recommendedName>
</protein>
<dbReference type="Pfam" id="PF05206">
    <property type="entry name" value="TRM13"/>
    <property type="match status" value="1"/>
</dbReference>
<evidence type="ECO:0000256" key="6">
    <source>
        <dbReference type="ARBA" id="ARBA00022723"/>
    </source>
</evidence>
<dbReference type="InterPro" id="IPR007871">
    <property type="entry name" value="Methyltransferase_TRM13"/>
</dbReference>
<dbReference type="AlphaFoldDB" id="A0AAQ3SUU4"/>
<feature type="domain" description="CHHC U11-48K-type" evidence="13">
    <location>
        <begin position="57"/>
        <end position="84"/>
    </location>
</feature>
<keyword evidence="4 12" id="KW-0949">S-adenosyl-L-methionine</keyword>
<evidence type="ECO:0000256" key="12">
    <source>
        <dbReference type="RuleBase" id="RU367103"/>
    </source>
</evidence>
<dbReference type="GO" id="GO:0030488">
    <property type="term" value="P:tRNA methylation"/>
    <property type="evidence" value="ECO:0007669"/>
    <property type="project" value="InterPro"/>
</dbReference>
<gene>
    <name evidence="14" type="ORF">U9M48_011062</name>
</gene>
<dbReference type="PROSITE" id="PS51800">
    <property type="entry name" value="ZF_CHHC_U11_48K"/>
    <property type="match status" value="1"/>
</dbReference>
<name>A0AAQ3SUU4_PASNO</name>
<evidence type="ECO:0000256" key="2">
    <source>
        <dbReference type="ARBA" id="ARBA00022603"/>
    </source>
</evidence>
<comment type="catalytic activity">
    <reaction evidence="11 12">
        <text>adenosine(4) in tRNA(His) + S-adenosyl-L-methionine = 2'-O-methyladenosine(4) in tRNA(His) + S-adenosyl-L-homocysteine + H(+)</text>
        <dbReference type="Rhea" id="RHEA:43196"/>
        <dbReference type="Rhea" id="RHEA-COMP:10401"/>
        <dbReference type="Rhea" id="RHEA-COMP:10402"/>
        <dbReference type="ChEBI" id="CHEBI:15378"/>
        <dbReference type="ChEBI" id="CHEBI:57856"/>
        <dbReference type="ChEBI" id="CHEBI:59789"/>
        <dbReference type="ChEBI" id="CHEBI:74411"/>
        <dbReference type="ChEBI" id="CHEBI:74477"/>
        <dbReference type="EC" id="2.1.1.225"/>
    </reaction>
</comment>
<evidence type="ECO:0000256" key="8">
    <source>
        <dbReference type="ARBA" id="ARBA00022833"/>
    </source>
</evidence>
<sequence length="411" mass="44927">MGRAPVNGKRSPPPPPPPGRCHFWLPNKRRYCANSSLPSSQFCGNHLPESASGAGRRVPCPVDPSHTVLEENLEAHVGKCPLKKHVAALAAQPYYSKGINSGGGETGRGVTSAEKRAAVYRLTEDEFQGLIGKIRSVHAAAAVVMRESYLITDACDKWMGGQVDRKVPYQEKHVVQQASIVGNMEAFGLLWRGGTEVVDRESAAVSDHQAVVEFGAGRGYLTQVLVDCYGIRNVFLVERRSYKLKADRSLRQNEDVTLERLRIDIEDLKLHGIEALRGLQFLAIGKHLCGPATDKSFLSGLGITEEEFHAMTWFSSWAVDGDHSSSDSSAGVEETSSEIREKPDQEAIGIERIIRSIPAVERASLGFMCKDIIDTGRLLWLAQKGLAADLVSYVPSNISPENHLLIAKCTS</sequence>
<proteinExistence type="inferred from homology"/>
<keyword evidence="6 12" id="KW-0479">Metal-binding</keyword>
<keyword evidence="3 12" id="KW-0808">Transferase</keyword>
<dbReference type="Pfam" id="PF05253">
    <property type="entry name" value="zf-U11-48K"/>
    <property type="match status" value="1"/>
</dbReference>
<dbReference type="GO" id="GO:0008270">
    <property type="term" value="F:zinc ion binding"/>
    <property type="evidence" value="ECO:0007669"/>
    <property type="project" value="UniProtKB-KW"/>
</dbReference>
<evidence type="ECO:0000256" key="7">
    <source>
        <dbReference type="ARBA" id="ARBA00022771"/>
    </source>
</evidence>
<keyword evidence="5 12" id="KW-0819">tRNA processing</keyword>
<comment type="catalytic activity">
    <reaction evidence="9 12">
        <text>cytidine(4) in tRNA(Pro) + S-adenosyl-L-methionine = 2'-O-methylcytidine(4) in tRNA(Pro) + S-adenosyl-L-homocysteine + H(+)</text>
        <dbReference type="Rhea" id="RHEA:32767"/>
        <dbReference type="Rhea" id="RHEA-COMP:10397"/>
        <dbReference type="Rhea" id="RHEA-COMP:10398"/>
        <dbReference type="ChEBI" id="CHEBI:15378"/>
        <dbReference type="ChEBI" id="CHEBI:57856"/>
        <dbReference type="ChEBI" id="CHEBI:59789"/>
        <dbReference type="ChEBI" id="CHEBI:74495"/>
        <dbReference type="ChEBI" id="CHEBI:82748"/>
        <dbReference type="EC" id="2.1.1.225"/>
    </reaction>
</comment>
<evidence type="ECO:0000256" key="11">
    <source>
        <dbReference type="ARBA" id="ARBA00049393"/>
    </source>
</evidence>
<dbReference type="EMBL" id="CP144746">
    <property type="protein sequence ID" value="WVZ61145.1"/>
    <property type="molecule type" value="Genomic_DNA"/>
</dbReference>
<dbReference type="Pfam" id="PF11722">
    <property type="entry name" value="zf-TRM13_CCCH"/>
    <property type="match status" value="1"/>
</dbReference>
<comment type="similarity">
    <text evidence="1 12">Belongs to the methyltransferase TRM13 family.</text>
</comment>
<keyword evidence="2 12" id="KW-0489">Methyltransferase</keyword>
<dbReference type="GO" id="GO:0106050">
    <property type="term" value="F:tRNA 2'-O-methyltransferase activity"/>
    <property type="evidence" value="ECO:0007669"/>
    <property type="project" value="UniProtKB-UniRule"/>
</dbReference>
<dbReference type="InterPro" id="IPR039044">
    <property type="entry name" value="Trm13"/>
</dbReference>
<accession>A0AAQ3SUU4</accession>
<evidence type="ECO:0000256" key="9">
    <source>
        <dbReference type="ARBA" id="ARBA00048165"/>
    </source>
</evidence>
<dbReference type="EC" id="2.1.1.225" evidence="12"/>
<dbReference type="SUPFAM" id="SSF53335">
    <property type="entry name" value="S-adenosyl-L-methionine-dependent methyltransferases"/>
    <property type="match status" value="1"/>
</dbReference>
<keyword evidence="7 12" id="KW-0863">Zinc-finger</keyword>